<proteinExistence type="inferred from homology"/>
<dbReference type="PANTHER" id="PTHR35201">
    <property type="entry name" value="TERPENE SYNTHASE"/>
    <property type="match status" value="1"/>
</dbReference>
<dbReference type="InterPro" id="IPR034686">
    <property type="entry name" value="Terpene_cyclase-like_2"/>
</dbReference>
<comment type="similarity">
    <text evidence="2 4">Belongs to the terpene synthase family.</text>
</comment>
<gene>
    <name evidence="5" type="ORF">ACET3X_007982</name>
</gene>
<dbReference type="GeneID" id="96088304"/>
<sequence>MTTYSLKFVDVNDNIAAPKDALWLCPLRFAYDWLHDATPGYPTPSPLDYSLELLLTPPGSPGDGVKNINAASTTHVITSCDNANGFDIHPLQAGLPWPTSLAKVRQSRHWRAGMRISNELLELFSTDATITQAVRKNGVSLARIASKELLVEADDRFAKFATYLFPEANEQRMRLLAAAIVYVIIFDDSWEMHSEDKLDVVREDFVKRLEGQIEEATEQKTPLQALIDYTVQGLKDEDKISGDGGQEVIDRLIDFCYHVPPQKTFDNLGDYLSYRRIDAAVPYILACLKFSLGSSVRIENPKLERFLRLVSDQISLSNDLASYDKEKQAYDCGKACYMINAVEVVQRLLVLPSSGAAKSITYLMQLDVESEIKTELERLVASRELSTEELQFVDAVMVMTAGNVFYSVISPRYGGQGAKLEL</sequence>
<dbReference type="EMBL" id="JBHGVX010000008">
    <property type="protein sequence ID" value="KAL1793000.1"/>
    <property type="molecule type" value="Genomic_DNA"/>
</dbReference>
<dbReference type="EC" id="4.2.3.-" evidence="4"/>
<evidence type="ECO:0000256" key="2">
    <source>
        <dbReference type="ARBA" id="ARBA00006333"/>
    </source>
</evidence>
<dbReference type="RefSeq" id="XP_069303584.1">
    <property type="nucleotide sequence ID" value="XM_069454982.1"/>
</dbReference>
<comment type="cofactor">
    <cofactor evidence="1 4">
        <name>Mg(2+)</name>
        <dbReference type="ChEBI" id="CHEBI:18420"/>
    </cofactor>
</comment>
<keyword evidence="6" id="KW-1185">Reference proteome</keyword>
<organism evidence="5 6">
    <name type="scientific">Alternaria dauci</name>
    <dbReference type="NCBI Taxonomy" id="48095"/>
    <lineage>
        <taxon>Eukaryota</taxon>
        <taxon>Fungi</taxon>
        <taxon>Dikarya</taxon>
        <taxon>Ascomycota</taxon>
        <taxon>Pezizomycotina</taxon>
        <taxon>Dothideomycetes</taxon>
        <taxon>Pleosporomycetidae</taxon>
        <taxon>Pleosporales</taxon>
        <taxon>Pleosporineae</taxon>
        <taxon>Pleosporaceae</taxon>
        <taxon>Alternaria</taxon>
        <taxon>Alternaria sect. Porri</taxon>
    </lineage>
</organism>
<comment type="caution">
    <text evidence="5">The sequence shown here is derived from an EMBL/GenBank/DDBJ whole genome shotgun (WGS) entry which is preliminary data.</text>
</comment>
<protein>
    <recommendedName>
        <fullName evidence="4">Terpene synthase</fullName>
        <ecNumber evidence="4">4.2.3.-</ecNumber>
    </recommendedName>
</protein>
<dbReference type="Proteomes" id="UP001578633">
    <property type="component" value="Chromosome 8"/>
</dbReference>
<reference evidence="5 6" key="1">
    <citation type="submission" date="2024-09" db="EMBL/GenBank/DDBJ databases">
        <title>T2T genomes of carrot and Alternaria dauci and their utility for understanding host-pathogen interaction during carrot leaf blight disease.</title>
        <authorList>
            <person name="Liu W."/>
            <person name="Xu S."/>
            <person name="Ou C."/>
            <person name="Liu X."/>
            <person name="Zhuang F."/>
            <person name="Deng X.W."/>
        </authorList>
    </citation>
    <scope>NUCLEOTIDE SEQUENCE [LARGE SCALE GENOMIC DNA]</scope>
    <source>
        <strain evidence="5 6">A2016</strain>
    </source>
</reference>
<evidence type="ECO:0000256" key="3">
    <source>
        <dbReference type="ARBA" id="ARBA00022842"/>
    </source>
</evidence>
<keyword evidence="4" id="KW-0479">Metal-binding</keyword>
<dbReference type="InterPro" id="IPR008949">
    <property type="entry name" value="Isoprenoid_synthase_dom_sf"/>
</dbReference>
<evidence type="ECO:0000256" key="4">
    <source>
        <dbReference type="RuleBase" id="RU366034"/>
    </source>
</evidence>
<dbReference type="Gene3D" id="1.10.600.10">
    <property type="entry name" value="Farnesyl Diphosphate Synthase"/>
    <property type="match status" value="1"/>
</dbReference>
<evidence type="ECO:0000313" key="6">
    <source>
        <dbReference type="Proteomes" id="UP001578633"/>
    </source>
</evidence>
<keyword evidence="4" id="KW-0456">Lyase</keyword>
<name>A0ABR3U9J5_9PLEO</name>
<keyword evidence="3 4" id="KW-0460">Magnesium</keyword>
<dbReference type="PANTHER" id="PTHR35201:SF4">
    <property type="entry name" value="BETA-PINACENE SYNTHASE-RELATED"/>
    <property type="match status" value="1"/>
</dbReference>
<evidence type="ECO:0000256" key="1">
    <source>
        <dbReference type="ARBA" id="ARBA00001946"/>
    </source>
</evidence>
<accession>A0ABR3U9J5</accession>
<evidence type="ECO:0000313" key="5">
    <source>
        <dbReference type="EMBL" id="KAL1793000.1"/>
    </source>
</evidence>
<dbReference type="SUPFAM" id="SSF48576">
    <property type="entry name" value="Terpenoid synthases"/>
    <property type="match status" value="1"/>
</dbReference>
<dbReference type="Pfam" id="PF19086">
    <property type="entry name" value="Terpene_syn_C_2"/>
    <property type="match status" value="1"/>
</dbReference>